<reference evidence="4" key="2">
    <citation type="submission" date="2020-04" db="EMBL/GenBank/DDBJ databases">
        <authorList>
            <consortium name="NCBI Genome Project"/>
        </authorList>
    </citation>
    <scope>NUCLEOTIDE SEQUENCE</scope>
    <source>
        <strain evidence="4">CBS 781.70</strain>
    </source>
</reference>
<keyword evidence="3" id="KW-1185">Reference proteome</keyword>
<reference evidence="2 4" key="1">
    <citation type="submission" date="2020-01" db="EMBL/GenBank/DDBJ databases">
        <authorList>
            <consortium name="DOE Joint Genome Institute"/>
            <person name="Haridas S."/>
            <person name="Albert R."/>
            <person name="Binder M."/>
            <person name="Bloem J."/>
            <person name="Labutti K."/>
            <person name="Salamov A."/>
            <person name="Andreopoulos B."/>
            <person name="Baker S.E."/>
            <person name="Barry K."/>
            <person name="Bills G."/>
            <person name="Bluhm B.H."/>
            <person name="Cannon C."/>
            <person name="Castanera R."/>
            <person name="Culley D.E."/>
            <person name="Daum C."/>
            <person name="Ezra D."/>
            <person name="Gonzalez J.B."/>
            <person name="Henrissat B."/>
            <person name="Kuo A."/>
            <person name="Liang C."/>
            <person name="Lipzen A."/>
            <person name="Lutzoni F."/>
            <person name="Magnuson J."/>
            <person name="Mondo S."/>
            <person name="Nolan M."/>
            <person name="Ohm R."/>
            <person name="Pangilinan J."/>
            <person name="Park H.-J."/>
            <person name="Ramirez L."/>
            <person name="Alfaro M."/>
            <person name="Sun H."/>
            <person name="Tritt A."/>
            <person name="Yoshinaga Y."/>
            <person name="Zwiers L.-H."/>
            <person name="Turgeon B.G."/>
            <person name="Goodwin S.B."/>
            <person name="Spatafora J.W."/>
            <person name="Crous P.W."/>
            <person name="Grigoriev I.V."/>
        </authorList>
    </citation>
    <scope>NUCLEOTIDE SEQUENCE</scope>
    <source>
        <strain evidence="2 4">CBS 781.70</strain>
    </source>
</reference>
<feature type="region of interest" description="Disordered" evidence="1">
    <location>
        <begin position="1"/>
        <end position="30"/>
    </location>
</feature>
<gene>
    <name evidence="2 4" type="ORF">P152DRAFT_287351</name>
</gene>
<evidence type="ECO:0000313" key="2">
    <source>
        <dbReference type="EMBL" id="KAF1813649.1"/>
    </source>
</evidence>
<reference evidence="4" key="3">
    <citation type="submission" date="2025-04" db="UniProtKB">
        <authorList>
            <consortium name="RefSeq"/>
        </authorList>
    </citation>
    <scope>IDENTIFICATION</scope>
    <source>
        <strain evidence="4">CBS 781.70</strain>
    </source>
</reference>
<evidence type="ECO:0000256" key="1">
    <source>
        <dbReference type="SAM" id="MobiDB-lite"/>
    </source>
</evidence>
<sequence>MPPPMSTQPPASLDIPPTTRPTCPSSIPKAQRTYYNSNLRKPALAHAITEEHPSAQISNHFHFEVSGTTPVRRTDEADARKLGYYLTVPYLSLYSQDLSISQDSREVDQARIGRILD</sequence>
<protein>
    <submittedName>
        <fullName evidence="2 4">Uncharacterized protein</fullName>
    </submittedName>
</protein>
<dbReference type="GeneID" id="54415551"/>
<dbReference type="Proteomes" id="UP000504638">
    <property type="component" value="Unplaced"/>
</dbReference>
<evidence type="ECO:0000313" key="4">
    <source>
        <dbReference type="RefSeq" id="XP_033535280.1"/>
    </source>
</evidence>
<dbReference type="RefSeq" id="XP_033535280.1">
    <property type="nucleotide sequence ID" value="XM_033674981.1"/>
</dbReference>
<dbReference type="AlphaFoldDB" id="A0A6G1G740"/>
<organism evidence="2">
    <name type="scientific">Eremomyces bilateralis CBS 781.70</name>
    <dbReference type="NCBI Taxonomy" id="1392243"/>
    <lineage>
        <taxon>Eukaryota</taxon>
        <taxon>Fungi</taxon>
        <taxon>Dikarya</taxon>
        <taxon>Ascomycota</taxon>
        <taxon>Pezizomycotina</taxon>
        <taxon>Dothideomycetes</taxon>
        <taxon>Dothideomycetes incertae sedis</taxon>
        <taxon>Eremomycetales</taxon>
        <taxon>Eremomycetaceae</taxon>
        <taxon>Eremomyces</taxon>
    </lineage>
</organism>
<dbReference type="EMBL" id="ML975154">
    <property type="protein sequence ID" value="KAF1813649.1"/>
    <property type="molecule type" value="Genomic_DNA"/>
</dbReference>
<accession>A0A6G1G740</accession>
<name>A0A6G1G740_9PEZI</name>
<evidence type="ECO:0000313" key="3">
    <source>
        <dbReference type="Proteomes" id="UP000504638"/>
    </source>
</evidence>
<proteinExistence type="predicted"/>